<evidence type="ECO:0000256" key="5">
    <source>
        <dbReference type="ARBA" id="ARBA00022553"/>
    </source>
</evidence>
<feature type="region of interest" description="Disordered" evidence="8">
    <location>
        <begin position="113"/>
        <end position="148"/>
    </location>
</feature>
<dbReference type="GO" id="GO:0003743">
    <property type="term" value="F:translation initiation factor activity"/>
    <property type="evidence" value="ECO:0007669"/>
    <property type="project" value="UniProtKB-KW"/>
</dbReference>
<feature type="compositionally biased region" description="Low complexity" evidence="8">
    <location>
        <begin position="1429"/>
        <end position="1442"/>
    </location>
</feature>
<comment type="similarity">
    <text evidence="2">Belongs to the eukaryotic initiation factor 4G family.</text>
</comment>
<sequence>MTSTIPSVPTSSHAAPSANAASSTASGSTTPLAAVSPAPPTANRSYANATKKPVVAAPAIASSTPAVAVGASAQHAKSTSISPVNGKPNIQPAVPNMSGPAIVNSSAIVNGGAAAPNDHTRKPSSVTISATGTSGNIPNGGAVGGTSKPSINFGNFGSINSQGSPAIVNSVPNHPQNAGLSAPQNNPRITSPANSPSPIPQPVLASGGRPPTTLNQGSSHGLNFGSMGGDGGDHLRPSMPQGPAAGPQAQHLRRESSQSAHGDMGPGMNNMNRNFVPQGRGAPYGRPGSGYPQQMANSPSMAYRQLNQPMTPRTAANMPHFGGQGQVRPGMGSPYQANRSPAMPPAQMHHAHMGNPQMNYSNYPQPHLQPQYNMQPGYDPSYGGNAYYQMQGYPGQGMPYPGIPQSPRPFSQTPHNQPPFIPGQYHGPNAPGMTRTPSQNERPPSGPPQTPSMVAPQATHTPAQPSVSPAPASSNFTIPAKTKSKAIQIKNADGEVISFGKTRESSSPAPSTSATKAPAVVSSTPTPTPPPRPTSATTPTHARSESTAVKSTADAEKAKADFVAQFNKQLKPEAKAKEDEDKAAEEKLAKDKAAAEAKAVKAKEEADAAASKLKELEAAKAKEEEAAKAKAAAEAAKAEADKADAEKAKAEKAEAEKVEAEKAEAEKAQQATDAKSKDVPEEEDEDARMERMIAEMEAAAEEEERRAAEYKAKKDKEIAEQKKLDAEKKANPDDELKRLEREAEEREEAKEKERAAAAGKSDSDLFAALKKPTLGPGASGMPSESGATTPVSDSSLAPPLQPLQGKGLPAAALKQKPAALKLETGKPVEPAQPTAGMQALKSARLLQVKEIDSVKYPNGILSPNPAVNNISKSQGIQYSKDFLMQFQDVFKEKPSLDWDAKVKETIGDGSDSARPQSARTPSMGGRQGSNRPGVPSGLSGGVMGSFVGGRTLPPGTTSEARFQMSQQGTGGGGGGGGSQRGNASMANPFAQFGRPGGAQFQMGGGVPSGMQRTGSSTSLAQGGGMNSPRQASGRGRSHRQKQNPHEEAQKAKTMPLTANMDLKPLQASGAGWKPLSLAQTGPPVVAAGRLEPDMVQRKVKAALNKMAPEKFDRIADQILDIAAQSKDETDGRTLRQVIQLTFEKACDEAHWASMYAKFCKRMLETMSTDIKDENVRDKNDKPIVGGALFRKYLLNRCQEEFERGWEVDLPEQPQGGGEAVMLSEEYYIAAAAKRRGLGLIQFIGELYKLGMLTLRIMHECVHKLLDFEGLPDESAIESLVKLLRTVGATMDAAENGPKMIQAYFDRINNLQKMEGLNSRLRFMLLDMIDLRKNNWRSKDDAKGPKTLAEVHQDAMAAQQQADMDRQRSNQRGPGGRPPMGGRNDTRNYSQNNHNSMPPPQTVGRDDLLKLTKGASSRNFSQGGGPGTLGPSSMFGSRSSSGRKGVGLGPIGRAEESGPSSRTGTPPVKEKDSVVSVNAYSALAQLDATGETGDDVASPPSVAASPALTKAKPADAGGKPDSATKEGGGSAAA</sequence>
<dbReference type="Proteomes" id="UP000800041">
    <property type="component" value="Unassembled WGS sequence"/>
</dbReference>
<feature type="compositionally biased region" description="Gly residues" evidence="8">
    <location>
        <begin position="968"/>
        <end position="979"/>
    </location>
</feature>
<evidence type="ECO:0000256" key="8">
    <source>
        <dbReference type="SAM" id="MobiDB-lite"/>
    </source>
</evidence>
<gene>
    <name evidence="10" type="ORF">K402DRAFT_420620</name>
</gene>
<comment type="subcellular location">
    <subcellularLocation>
        <location evidence="1">Cytoplasm</location>
    </subcellularLocation>
</comment>
<keyword evidence="6" id="KW-0694">RNA-binding</keyword>
<dbReference type="Pfam" id="PF02854">
    <property type="entry name" value="MIF4G"/>
    <property type="match status" value="1"/>
</dbReference>
<feature type="compositionally biased region" description="Polar residues" evidence="8">
    <location>
        <begin position="170"/>
        <end position="194"/>
    </location>
</feature>
<feature type="region of interest" description="Disordered" evidence="8">
    <location>
        <begin position="77"/>
        <end position="98"/>
    </location>
</feature>
<dbReference type="PANTHER" id="PTHR23253">
    <property type="entry name" value="EUKARYOTIC TRANSLATION INITIATION FACTOR 4 GAMMA"/>
    <property type="match status" value="1"/>
</dbReference>
<dbReference type="GO" id="GO:0016281">
    <property type="term" value="C:eukaryotic translation initiation factor 4F complex"/>
    <property type="evidence" value="ECO:0007669"/>
    <property type="project" value="TreeGrafter"/>
</dbReference>
<evidence type="ECO:0000256" key="1">
    <source>
        <dbReference type="ARBA" id="ARBA00004496"/>
    </source>
</evidence>
<feature type="compositionally biased region" description="Low complexity" evidence="8">
    <location>
        <begin position="9"/>
        <end position="34"/>
    </location>
</feature>
<feature type="region of interest" description="Disordered" evidence="8">
    <location>
        <begin position="165"/>
        <end position="295"/>
    </location>
</feature>
<feature type="compositionally biased region" description="Polar residues" evidence="8">
    <location>
        <begin position="212"/>
        <end position="221"/>
    </location>
</feature>
<feature type="region of interest" description="Disordered" evidence="8">
    <location>
        <begin position="1352"/>
        <end position="1472"/>
    </location>
</feature>
<dbReference type="EMBL" id="ML977154">
    <property type="protein sequence ID" value="KAF1986963.1"/>
    <property type="molecule type" value="Genomic_DNA"/>
</dbReference>
<dbReference type="InterPro" id="IPR016024">
    <property type="entry name" value="ARM-type_fold"/>
</dbReference>
<keyword evidence="3" id="KW-0963">Cytoplasm</keyword>
<feature type="compositionally biased region" description="Polar residues" evidence="8">
    <location>
        <begin position="1386"/>
        <end position="1395"/>
    </location>
</feature>
<dbReference type="SUPFAM" id="SSF101489">
    <property type="entry name" value="Eukaryotic initiation factor 4f subunit eIF4g, eIF4e-binding domain"/>
    <property type="match status" value="1"/>
</dbReference>
<feature type="region of interest" description="Disordered" evidence="8">
    <location>
        <begin position="1"/>
        <end position="45"/>
    </location>
</feature>
<dbReference type="Gene3D" id="1.25.40.180">
    <property type="match status" value="1"/>
</dbReference>
<feature type="compositionally biased region" description="Gly residues" evidence="8">
    <location>
        <begin position="938"/>
        <end position="947"/>
    </location>
</feature>
<evidence type="ECO:0000256" key="6">
    <source>
        <dbReference type="ARBA" id="ARBA00022884"/>
    </source>
</evidence>
<feature type="domain" description="MIF4G" evidence="9">
    <location>
        <begin position="1096"/>
        <end position="1334"/>
    </location>
</feature>
<dbReference type="SUPFAM" id="SSF48371">
    <property type="entry name" value="ARM repeat"/>
    <property type="match status" value="1"/>
</dbReference>
<protein>
    <recommendedName>
        <fullName evidence="9">MIF4G domain-containing protein</fullName>
    </recommendedName>
</protein>
<evidence type="ECO:0000256" key="4">
    <source>
        <dbReference type="ARBA" id="ARBA00022540"/>
    </source>
</evidence>
<dbReference type="InterPro" id="IPR022745">
    <property type="entry name" value="eIF4G1_eIF4E-bd"/>
</dbReference>
<reference evidence="10" key="1">
    <citation type="journal article" date="2020" name="Stud. Mycol.">
        <title>101 Dothideomycetes genomes: a test case for predicting lifestyles and emergence of pathogens.</title>
        <authorList>
            <person name="Haridas S."/>
            <person name="Albert R."/>
            <person name="Binder M."/>
            <person name="Bloem J."/>
            <person name="Labutti K."/>
            <person name="Salamov A."/>
            <person name="Andreopoulos B."/>
            <person name="Baker S."/>
            <person name="Barry K."/>
            <person name="Bills G."/>
            <person name="Bluhm B."/>
            <person name="Cannon C."/>
            <person name="Castanera R."/>
            <person name="Culley D."/>
            <person name="Daum C."/>
            <person name="Ezra D."/>
            <person name="Gonzalez J."/>
            <person name="Henrissat B."/>
            <person name="Kuo A."/>
            <person name="Liang C."/>
            <person name="Lipzen A."/>
            <person name="Lutzoni F."/>
            <person name="Magnuson J."/>
            <person name="Mondo S."/>
            <person name="Nolan M."/>
            <person name="Ohm R."/>
            <person name="Pangilinan J."/>
            <person name="Park H.-J."/>
            <person name="Ramirez L."/>
            <person name="Alfaro M."/>
            <person name="Sun H."/>
            <person name="Tritt A."/>
            <person name="Yoshinaga Y."/>
            <person name="Zwiers L.-H."/>
            <person name="Turgeon B."/>
            <person name="Goodwin S."/>
            <person name="Spatafora J."/>
            <person name="Crous P."/>
            <person name="Grigoriev I."/>
        </authorList>
    </citation>
    <scope>NUCLEOTIDE SEQUENCE</scope>
    <source>
        <strain evidence="10">CBS 113979</strain>
    </source>
</reference>
<organism evidence="10 11">
    <name type="scientific">Aulographum hederae CBS 113979</name>
    <dbReference type="NCBI Taxonomy" id="1176131"/>
    <lineage>
        <taxon>Eukaryota</taxon>
        <taxon>Fungi</taxon>
        <taxon>Dikarya</taxon>
        <taxon>Ascomycota</taxon>
        <taxon>Pezizomycotina</taxon>
        <taxon>Dothideomycetes</taxon>
        <taxon>Pleosporomycetidae</taxon>
        <taxon>Aulographales</taxon>
        <taxon>Aulographaceae</taxon>
    </lineage>
</organism>
<dbReference type="GO" id="GO:0003729">
    <property type="term" value="F:mRNA binding"/>
    <property type="evidence" value="ECO:0007669"/>
    <property type="project" value="TreeGrafter"/>
</dbReference>
<dbReference type="InterPro" id="IPR003890">
    <property type="entry name" value="MIF4G-like_typ-3"/>
</dbReference>
<feature type="compositionally biased region" description="Low complexity" evidence="8">
    <location>
        <begin position="462"/>
        <end position="474"/>
    </location>
</feature>
<dbReference type="GO" id="GO:0010494">
    <property type="term" value="C:cytoplasmic stress granule"/>
    <property type="evidence" value="ECO:0007669"/>
    <property type="project" value="UniProtKB-ARBA"/>
</dbReference>
<feature type="region of interest" description="Disordered" evidence="8">
    <location>
        <begin position="570"/>
        <end position="835"/>
    </location>
</feature>
<feature type="compositionally biased region" description="Polar residues" evidence="8">
    <location>
        <begin position="785"/>
        <end position="795"/>
    </location>
</feature>
<name>A0A6G1H160_9PEZI</name>
<evidence type="ECO:0000313" key="11">
    <source>
        <dbReference type="Proteomes" id="UP000800041"/>
    </source>
</evidence>
<feature type="compositionally biased region" description="Basic and acidic residues" evidence="8">
    <location>
        <begin position="703"/>
        <end position="755"/>
    </location>
</feature>
<feature type="region of interest" description="Disordered" evidence="8">
    <location>
        <begin position="1489"/>
        <end position="1532"/>
    </location>
</feature>
<keyword evidence="7" id="KW-0648">Protein biosynthesis</keyword>
<evidence type="ECO:0000259" key="9">
    <source>
        <dbReference type="SMART" id="SM00543"/>
    </source>
</evidence>
<keyword evidence="4" id="KW-0396">Initiation factor</keyword>
<evidence type="ECO:0000256" key="3">
    <source>
        <dbReference type="ARBA" id="ARBA00022490"/>
    </source>
</evidence>
<evidence type="ECO:0000313" key="10">
    <source>
        <dbReference type="EMBL" id="KAF1986963.1"/>
    </source>
</evidence>
<dbReference type="Gene3D" id="1.20.970.30">
    <property type="entry name" value="eIF4G, eIF4E-binding domain"/>
    <property type="match status" value="1"/>
</dbReference>
<evidence type="ECO:0000256" key="7">
    <source>
        <dbReference type="ARBA" id="ARBA00022917"/>
    </source>
</evidence>
<dbReference type="InterPro" id="IPR036211">
    <property type="entry name" value="eIF4G_eIF4E-bd_sf"/>
</dbReference>
<feature type="compositionally biased region" description="Basic and acidic residues" evidence="8">
    <location>
        <begin position="570"/>
        <end position="628"/>
    </location>
</feature>
<accession>A0A6G1H160</accession>
<feature type="compositionally biased region" description="Basic and acidic residues" evidence="8">
    <location>
        <begin position="636"/>
        <end position="667"/>
    </location>
</feature>
<feature type="compositionally biased region" description="Low complexity" evidence="8">
    <location>
        <begin position="1495"/>
        <end position="1506"/>
    </location>
</feature>
<feature type="region of interest" description="Disordered" evidence="8">
    <location>
        <begin position="397"/>
        <end position="555"/>
    </location>
</feature>
<dbReference type="PANTHER" id="PTHR23253:SF9">
    <property type="entry name" value="EUKARYOTIC TRANSLATION INITIATION FACTOR 4 GAMMA 2"/>
    <property type="match status" value="1"/>
</dbReference>
<keyword evidence="5" id="KW-0597">Phosphoprotein</keyword>
<dbReference type="Pfam" id="PF12152">
    <property type="entry name" value="eIF_4G1"/>
    <property type="match status" value="1"/>
</dbReference>
<dbReference type="OrthoDB" id="514777at2759"/>
<dbReference type="FunFam" id="1.25.40.180:FF:000020">
    <property type="entry name" value="Eukaryotic translation initiation factor subunit"/>
    <property type="match status" value="1"/>
</dbReference>
<feature type="compositionally biased region" description="Low complexity" evidence="8">
    <location>
        <begin position="796"/>
        <end position="822"/>
    </location>
</feature>
<dbReference type="SMART" id="SM00543">
    <property type="entry name" value="MIF4G"/>
    <property type="match status" value="1"/>
</dbReference>
<feature type="compositionally biased region" description="Polar residues" evidence="8">
    <location>
        <begin position="1010"/>
        <end position="1020"/>
    </location>
</feature>
<evidence type="ECO:0000256" key="2">
    <source>
        <dbReference type="ARBA" id="ARBA00005775"/>
    </source>
</evidence>
<feature type="compositionally biased region" description="Polar residues" evidence="8">
    <location>
        <begin position="954"/>
        <end position="967"/>
    </location>
</feature>
<feature type="compositionally biased region" description="Polar residues" evidence="8">
    <location>
        <begin position="123"/>
        <end position="137"/>
    </location>
</feature>
<proteinExistence type="inferred from homology"/>
<keyword evidence="11" id="KW-1185">Reference proteome</keyword>
<feature type="region of interest" description="Disordered" evidence="8">
    <location>
        <begin position="905"/>
        <end position="1052"/>
    </location>
</feature>
<feature type="compositionally biased region" description="Low complexity" evidence="8">
    <location>
        <begin position="505"/>
        <end position="525"/>
    </location>
</feature>